<reference evidence="1 2" key="2">
    <citation type="journal article" date="2009" name="Genome Res.">
        <title>Ortho-proteogenomics: multiple proteomes investigation through orthology and a new MS-based protocol.</title>
        <authorList>
            <person name="Gallien S."/>
            <person name="Perrodou E."/>
            <person name="Carapito C."/>
            <person name="Deshayes C."/>
            <person name="Reyrat J.M."/>
            <person name="Van Dorsselaer A."/>
            <person name="Poch O."/>
            <person name="Schaeffer C."/>
            <person name="Lecompte O."/>
        </authorList>
    </citation>
    <scope>NUCLEOTIDE SEQUENCE [LARGE SCALE GENOMIC DNA]</scope>
    <source>
        <strain evidence="2">ATCC 700084 / mc(2)155</strain>
    </source>
</reference>
<evidence type="ECO:0000313" key="1">
    <source>
        <dbReference type="EMBL" id="AFP37747.1"/>
    </source>
</evidence>
<evidence type="ECO:0000313" key="2">
    <source>
        <dbReference type="Proteomes" id="UP000006158"/>
    </source>
</evidence>
<dbReference type="KEGG" id="msg:MSMEI_1271"/>
<dbReference type="KEGG" id="msb:LJ00_06520"/>
<accession>I7FXX4</accession>
<dbReference type="EMBL" id="CP001663">
    <property type="protein sequence ID" value="AFP37747.1"/>
    <property type="molecule type" value="Genomic_DNA"/>
</dbReference>
<sequence length="40" mass="4987">MAVCEWFARYQTLTRAGVRVRRRGFSWWLGAVWLLSQWWR</sequence>
<dbReference type="PATRIC" id="fig|246196.56.peg.1320"/>
<gene>
    <name evidence="1" type="ordered locus">MSMEI_1271</name>
</gene>
<organism evidence="1 2">
    <name type="scientific">Mycolicibacterium smegmatis (strain ATCC 700084 / mc(2)155)</name>
    <name type="common">Mycobacterium smegmatis</name>
    <dbReference type="NCBI Taxonomy" id="246196"/>
    <lineage>
        <taxon>Bacteria</taxon>
        <taxon>Bacillati</taxon>
        <taxon>Actinomycetota</taxon>
        <taxon>Actinomycetes</taxon>
        <taxon>Mycobacteriales</taxon>
        <taxon>Mycobacteriaceae</taxon>
        <taxon>Mycolicibacterium</taxon>
    </lineage>
</organism>
<dbReference type="Proteomes" id="UP000006158">
    <property type="component" value="Chromosome"/>
</dbReference>
<protein>
    <submittedName>
        <fullName evidence="1">Uncharacterized protein</fullName>
    </submittedName>
</protein>
<dbReference type="AlphaFoldDB" id="I7FXX4"/>
<name>I7FXX4_MYCS2</name>
<reference evidence="1 2" key="1">
    <citation type="journal article" date="2007" name="Genome Biol.">
        <title>Interrupted coding sequences in Mycobacterium smegmatis: authentic mutations or sequencing errors?</title>
        <authorList>
            <person name="Deshayes C."/>
            <person name="Perrodou E."/>
            <person name="Gallien S."/>
            <person name="Euphrasie D."/>
            <person name="Schaeffer C."/>
            <person name="Van-Dorsselaer A."/>
            <person name="Poch O."/>
            <person name="Lecompte O."/>
            <person name="Reyrat J.M."/>
        </authorList>
    </citation>
    <scope>NUCLEOTIDE SEQUENCE [LARGE SCALE GENOMIC DNA]</scope>
    <source>
        <strain evidence="2">ATCC 700084 / mc(2)155</strain>
    </source>
</reference>
<proteinExistence type="predicted"/>